<dbReference type="PROSITE" id="PS51257">
    <property type="entry name" value="PROKAR_LIPOPROTEIN"/>
    <property type="match status" value="1"/>
</dbReference>
<sequence>MKDRKIVIQLIRVKMLLISLLAVLSACGGEEVWESSERDGGENEKEFVLTYLEAWEESLDYQNFSLMEPYYVVNNHGYHASRRQHQHLVASRIVERLDEIHQFETEENEFGDERIMLKADFLIEERGNTSMEERTRYYYLTESGGERKVESIEREAEASAE</sequence>
<dbReference type="EMBL" id="CP144914">
    <property type="protein sequence ID" value="WWD81509.1"/>
    <property type="molecule type" value="Genomic_DNA"/>
</dbReference>
<proteinExistence type="predicted"/>
<gene>
    <name evidence="2" type="ORF">FTX54_008220</name>
</gene>
<dbReference type="AlphaFoldDB" id="A0A5C7FR09"/>
<feature type="chain" id="PRO_5044096875" description="Nuclear transport factor 2 family protein" evidence="1">
    <location>
        <begin position="29"/>
        <end position="161"/>
    </location>
</feature>
<dbReference type="RefSeq" id="WP_147802122.1">
    <property type="nucleotide sequence ID" value="NZ_CP144914.1"/>
</dbReference>
<organism evidence="2 3">
    <name type="scientific">Alkalicoccus halolimnae</name>
    <dbReference type="NCBI Taxonomy" id="1667239"/>
    <lineage>
        <taxon>Bacteria</taxon>
        <taxon>Bacillati</taxon>
        <taxon>Bacillota</taxon>
        <taxon>Bacilli</taxon>
        <taxon>Bacillales</taxon>
        <taxon>Bacillaceae</taxon>
        <taxon>Alkalicoccus</taxon>
    </lineage>
</organism>
<evidence type="ECO:0000313" key="2">
    <source>
        <dbReference type="EMBL" id="WWD81509.1"/>
    </source>
</evidence>
<dbReference type="KEGG" id="ahal:FTX54_008220"/>
<dbReference type="OrthoDB" id="2885721at2"/>
<dbReference type="Proteomes" id="UP000321816">
    <property type="component" value="Chromosome"/>
</dbReference>
<keyword evidence="3" id="KW-1185">Reference proteome</keyword>
<evidence type="ECO:0000256" key="1">
    <source>
        <dbReference type="SAM" id="SignalP"/>
    </source>
</evidence>
<name>A0A5C7FR09_9BACI</name>
<evidence type="ECO:0000313" key="3">
    <source>
        <dbReference type="Proteomes" id="UP000321816"/>
    </source>
</evidence>
<feature type="signal peptide" evidence="1">
    <location>
        <begin position="1"/>
        <end position="28"/>
    </location>
</feature>
<keyword evidence="1" id="KW-0732">Signal</keyword>
<evidence type="ECO:0008006" key="4">
    <source>
        <dbReference type="Google" id="ProtNLM"/>
    </source>
</evidence>
<protein>
    <recommendedName>
        <fullName evidence="4">Nuclear transport factor 2 family protein</fullName>
    </recommendedName>
</protein>
<reference evidence="2 3" key="1">
    <citation type="submission" date="2024-01" db="EMBL/GenBank/DDBJ databases">
        <title>Complete Genome Sequence of Alkalicoccus halolimnae BZ-SZ-XJ29T, a Moderately Halophilic Bacterium Isolated from a Salt Lake.</title>
        <authorList>
            <person name="Zhao B."/>
        </authorList>
    </citation>
    <scope>NUCLEOTIDE SEQUENCE [LARGE SCALE GENOMIC DNA]</scope>
    <source>
        <strain evidence="2 3">BZ-SZ-XJ29</strain>
    </source>
</reference>
<accession>A0A5C7FR09</accession>